<name>A0A086JX60_TOXGO</name>
<protein>
    <submittedName>
        <fullName evidence="1">Uncharacterized protein</fullName>
    </submittedName>
</protein>
<reference evidence="1 2" key="1">
    <citation type="submission" date="2014-02" db="EMBL/GenBank/DDBJ databases">
        <authorList>
            <person name="Sibley D."/>
            <person name="Venepally P."/>
            <person name="Karamycheva S."/>
            <person name="Hadjithomas M."/>
            <person name="Khan A."/>
            <person name="Brunk B."/>
            <person name="Roos D."/>
            <person name="Caler E."/>
            <person name="Lorenzi H."/>
        </authorList>
    </citation>
    <scope>NUCLEOTIDE SEQUENCE [LARGE SCALE GENOMIC DNA]</scope>
    <source>
        <strain evidence="1 2">GAB2-2007-GAL-DOM2</strain>
    </source>
</reference>
<accession>A0A086JX60</accession>
<dbReference type="AlphaFoldDB" id="A0A086JX60"/>
<evidence type="ECO:0000313" key="1">
    <source>
        <dbReference type="EMBL" id="KFG36728.1"/>
    </source>
</evidence>
<evidence type="ECO:0000313" key="2">
    <source>
        <dbReference type="Proteomes" id="UP000028837"/>
    </source>
</evidence>
<sequence length="138" mass="15654">MPAFVYESTIPQNDDVWSLSRVRSIRKFLSRVIPSQPPARSDGTAKKRKRRGCDGLDFLLGKRVSRKTKPLDHQHGALPAGFYLTFLDQGRGRGQNRELQINARLALRKFQSYSPTIDEMFTRGVGCACGPIVEFPRF</sequence>
<proteinExistence type="predicted"/>
<dbReference type="VEuPathDB" id="ToxoDB:TGDOM2_315705"/>
<comment type="caution">
    <text evidence="1">The sequence shown here is derived from an EMBL/GenBank/DDBJ whole genome shotgun (WGS) entry which is preliminary data.</text>
</comment>
<gene>
    <name evidence="1" type="ORF">TGDOM2_315705</name>
</gene>
<dbReference type="EMBL" id="AHZU02001071">
    <property type="protein sequence ID" value="KFG36728.1"/>
    <property type="molecule type" value="Genomic_DNA"/>
</dbReference>
<organism evidence="1 2">
    <name type="scientific">Toxoplasma gondii GAB2-2007-GAL-DOM2</name>
    <dbReference type="NCBI Taxonomy" id="1130820"/>
    <lineage>
        <taxon>Eukaryota</taxon>
        <taxon>Sar</taxon>
        <taxon>Alveolata</taxon>
        <taxon>Apicomplexa</taxon>
        <taxon>Conoidasida</taxon>
        <taxon>Coccidia</taxon>
        <taxon>Eucoccidiorida</taxon>
        <taxon>Eimeriorina</taxon>
        <taxon>Sarcocystidae</taxon>
        <taxon>Toxoplasma</taxon>
    </lineage>
</organism>
<dbReference type="Proteomes" id="UP000028837">
    <property type="component" value="Unassembled WGS sequence"/>
</dbReference>